<dbReference type="AlphaFoldDB" id="A0A9P7VZS2"/>
<dbReference type="OrthoDB" id="3047275at2759"/>
<proteinExistence type="predicted"/>
<sequence>MVPSALSTFSLGNLCVLACIVSNLDMSPFYNESFYYGRVIWEVMKLCMGADVQVYTSWKARFMWTNPLQWPSKEVNPGMNTLIQEYGAPAIKRKYDVAWGMFTKRVQEFRQPPVSRPFIEAKIAEARQRKAEAEQKEAEAQQHAAGAHRMAAEARQRTAEARQRTEEACQRTAEAHLKRAELQKRTVESRQKATEARQRLAGMQQRIAESQQRIAVMQYRTAEMRQQTMQLNNEAAEVQNKTRGTTAGCAPQ</sequence>
<feature type="signal peptide" evidence="2">
    <location>
        <begin position="1"/>
        <end position="18"/>
    </location>
</feature>
<feature type="chain" id="PRO_5040129288" evidence="2">
    <location>
        <begin position="19"/>
        <end position="252"/>
    </location>
</feature>
<accession>A0A9P7VZS2</accession>
<comment type="caution">
    <text evidence="3">The sequence shown here is derived from an EMBL/GenBank/DDBJ whole genome shotgun (WGS) entry which is preliminary data.</text>
</comment>
<name>A0A9P7VZS2_9AGAR</name>
<protein>
    <submittedName>
        <fullName evidence="3">Uncharacterized protein</fullName>
    </submittedName>
</protein>
<keyword evidence="1" id="KW-0175">Coiled coil</keyword>
<reference evidence="3" key="1">
    <citation type="submission" date="2020-11" db="EMBL/GenBank/DDBJ databases">
        <title>Adaptations for nitrogen fixation in a non-lichenized fungal sporocarp promotes dispersal by wood-feeding termites.</title>
        <authorList>
            <consortium name="DOE Joint Genome Institute"/>
            <person name="Koch R.A."/>
            <person name="Yoon G."/>
            <person name="Arayal U."/>
            <person name="Lail K."/>
            <person name="Amirebrahimi M."/>
            <person name="Labutti K."/>
            <person name="Lipzen A."/>
            <person name="Riley R."/>
            <person name="Barry K."/>
            <person name="Henrissat B."/>
            <person name="Grigoriev I.V."/>
            <person name="Herr J.R."/>
            <person name="Aime M.C."/>
        </authorList>
    </citation>
    <scope>NUCLEOTIDE SEQUENCE</scope>
    <source>
        <strain evidence="3">MCA 3950</strain>
    </source>
</reference>
<dbReference type="RefSeq" id="XP_043043472.1">
    <property type="nucleotide sequence ID" value="XM_043185573.1"/>
</dbReference>
<feature type="coiled-coil region" evidence="1">
    <location>
        <begin position="177"/>
        <end position="241"/>
    </location>
</feature>
<evidence type="ECO:0000313" key="3">
    <source>
        <dbReference type="EMBL" id="KAG7449972.1"/>
    </source>
</evidence>
<keyword evidence="4" id="KW-1185">Reference proteome</keyword>
<dbReference type="SUPFAM" id="SSF57997">
    <property type="entry name" value="Tropomyosin"/>
    <property type="match status" value="1"/>
</dbReference>
<keyword evidence="2" id="KW-0732">Signal</keyword>
<feature type="coiled-coil region" evidence="1">
    <location>
        <begin position="116"/>
        <end position="143"/>
    </location>
</feature>
<dbReference type="EMBL" id="MU250527">
    <property type="protein sequence ID" value="KAG7449972.1"/>
    <property type="molecule type" value="Genomic_DNA"/>
</dbReference>
<dbReference type="Proteomes" id="UP000812287">
    <property type="component" value="Unassembled WGS sequence"/>
</dbReference>
<gene>
    <name evidence="3" type="ORF">BT62DRAFT_928749</name>
</gene>
<organism evidence="3 4">
    <name type="scientific">Guyanagaster necrorhizus</name>
    <dbReference type="NCBI Taxonomy" id="856835"/>
    <lineage>
        <taxon>Eukaryota</taxon>
        <taxon>Fungi</taxon>
        <taxon>Dikarya</taxon>
        <taxon>Basidiomycota</taxon>
        <taxon>Agaricomycotina</taxon>
        <taxon>Agaricomycetes</taxon>
        <taxon>Agaricomycetidae</taxon>
        <taxon>Agaricales</taxon>
        <taxon>Marasmiineae</taxon>
        <taxon>Physalacriaceae</taxon>
        <taxon>Guyanagaster</taxon>
    </lineage>
</organism>
<evidence type="ECO:0000256" key="2">
    <source>
        <dbReference type="SAM" id="SignalP"/>
    </source>
</evidence>
<evidence type="ECO:0000256" key="1">
    <source>
        <dbReference type="SAM" id="Coils"/>
    </source>
</evidence>
<dbReference type="GeneID" id="66107870"/>
<evidence type="ECO:0000313" key="4">
    <source>
        <dbReference type="Proteomes" id="UP000812287"/>
    </source>
</evidence>